<accession>A0A6B8K9Q2</accession>
<organism evidence="2 3">
    <name type="scientific">Methylocystis heyeri</name>
    <dbReference type="NCBI Taxonomy" id="391905"/>
    <lineage>
        <taxon>Bacteria</taxon>
        <taxon>Pseudomonadati</taxon>
        <taxon>Pseudomonadota</taxon>
        <taxon>Alphaproteobacteria</taxon>
        <taxon>Hyphomicrobiales</taxon>
        <taxon>Methylocystaceae</taxon>
        <taxon>Methylocystis</taxon>
    </lineage>
</organism>
<keyword evidence="3" id="KW-1185">Reference proteome</keyword>
<dbReference type="EMBL" id="CP046052">
    <property type="protein sequence ID" value="QGM44579.1"/>
    <property type="molecule type" value="Genomic_DNA"/>
</dbReference>
<feature type="domain" description="Co-chaperone DjlA N-terminal" evidence="1">
    <location>
        <begin position="28"/>
        <end position="144"/>
    </location>
</feature>
<dbReference type="Gene3D" id="1.10.3680.10">
    <property type="entry name" value="TerB-like"/>
    <property type="match status" value="1"/>
</dbReference>
<dbReference type="KEGG" id="mhey:H2LOC_002115"/>
<dbReference type="AlphaFoldDB" id="A0A6B8K9Q2"/>
<dbReference type="SUPFAM" id="SSF158682">
    <property type="entry name" value="TerB-like"/>
    <property type="match status" value="1"/>
</dbReference>
<name>A0A6B8K9Q2_9HYPH</name>
<evidence type="ECO:0000259" key="1">
    <source>
        <dbReference type="Pfam" id="PF05099"/>
    </source>
</evidence>
<dbReference type="InterPro" id="IPR007791">
    <property type="entry name" value="DjlA_N"/>
</dbReference>
<gene>
    <name evidence="2" type="ORF">H2LOC_002115</name>
</gene>
<proteinExistence type="predicted"/>
<dbReference type="Proteomes" id="UP000309061">
    <property type="component" value="Chromosome"/>
</dbReference>
<reference evidence="2 3" key="1">
    <citation type="submission" date="2019-11" db="EMBL/GenBank/DDBJ databases">
        <title>The genome sequence of Methylocystis heyeri.</title>
        <authorList>
            <person name="Oshkin I.Y."/>
            <person name="Miroshnikov K."/>
            <person name="Dedysh S.N."/>
        </authorList>
    </citation>
    <scope>NUCLEOTIDE SEQUENCE [LARGE SCALE GENOMIC DNA]</scope>
    <source>
        <strain evidence="2 3">H2</strain>
    </source>
</reference>
<sequence length="170" mass="19315">MFDALKGFLSEIAGGEPSERRFEANDYRLAAAALLVHIATIDGEFDANERERLQAIVESRFGLNRATARELIQHASESEREAVDLFRFTSVLKRTLDEEGRRQVVAMLWEMAYVDGSVHEFEENVVWRVAELLGVSSRDRVMLRKDAEEEAAVREVPAEKESFPGPWSKS</sequence>
<dbReference type="InterPro" id="IPR029024">
    <property type="entry name" value="TerB-like"/>
</dbReference>
<dbReference type="CDD" id="cd07313">
    <property type="entry name" value="terB_like_2"/>
    <property type="match status" value="1"/>
</dbReference>
<dbReference type="OrthoDB" id="5402150at2"/>
<evidence type="ECO:0000313" key="3">
    <source>
        <dbReference type="Proteomes" id="UP000309061"/>
    </source>
</evidence>
<dbReference type="RefSeq" id="WP_136494878.1">
    <property type="nucleotide sequence ID" value="NZ_CP046052.1"/>
</dbReference>
<dbReference type="Pfam" id="PF05099">
    <property type="entry name" value="TerB"/>
    <property type="match status" value="1"/>
</dbReference>
<evidence type="ECO:0000313" key="2">
    <source>
        <dbReference type="EMBL" id="QGM44579.1"/>
    </source>
</evidence>
<protein>
    <submittedName>
        <fullName evidence="2">TerB family tellurite resistance protein</fullName>
    </submittedName>
</protein>